<evidence type="ECO:0000313" key="1">
    <source>
        <dbReference type="EMBL" id="ADM73637.1"/>
    </source>
</evidence>
<protein>
    <submittedName>
        <fullName evidence="1">Uncharacterized protein</fullName>
    </submittedName>
</protein>
<dbReference type="EMBL" id="HM029250">
    <property type="protein sequence ID" value="ADM73637.1"/>
    <property type="molecule type" value="Genomic_DNA"/>
</dbReference>
<evidence type="ECO:0000313" key="2">
    <source>
        <dbReference type="Proteomes" id="UP000002234"/>
    </source>
</evidence>
<dbReference type="KEGG" id="vg:10358904"/>
<reference evidence="1 2" key="1">
    <citation type="journal article" date="2010" name="Appl. Environ. Microbiol.">
        <title>Characterization of Lactococcus lactis phage 949 and comparison with other lactococcal phages.</title>
        <authorList>
            <person name="Samson J.E."/>
            <person name="Moineau S."/>
        </authorList>
    </citation>
    <scope>NUCLEOTIDE SEQUENCE [LARGE SCALE GENOMIC DNA]</scope>
</reference>
<dbReference type="GeneID" id="10358904"/>
<proteinExistence type="predicted"/>
<dbReference type="Proteomes" id="UP000002234">
    <property type="component" value="Segment"/>
</dbReference>
<name>E0YIW6_9CAUD</name>
<dbReference type="OrthoDB" id="24699at10239"/>
<accession>E0YIW6</accession>
<sequence length="73" mass="8297">MEIKKKTGGFADMSGWLIEGANISIAVDELTNTQSVVCYPDHKVESHQEADNLIVYLTEDELELLKKIFRIEE</sequence>
<dbReference type="RefSeq" id="YP_004306239.1">
    <property type="nucleotide sequence ID" value="NC_015263.1"/>
</dbReference>
<keyword evidence="2" id="KW-1185">Reference proteome</keyword>
<organism evidence="1 2">
    <name type="scientific">Lactococcus phage 949</name>
    <dbReference type="NCBI Taxonomy" id="881953"/>
    <lineage>
        <taxon>Viruses</taxon>
        <taxon>Duplodnaviria</taxon>
        <taxon>Heunggongvirae</taxon>
        <taxon>Uroviricota</taxon>
        <taxon>Caudoviricetes</taxon>
        <taxon>Audreyjarvisvirus</taxon>
        <taxon>Audreyjarvisvirus av949</taxon>
    </lineage>
</organism>